<dbReference type="PROSITE" id="PS50850">
    <property type="entry name" value="MFS"/>
    <property type="match status" value="1"/>
</dbReference>
<dbReference type="Pfam" id="PF07690">
    <property type="entry name" value="MFS_1"/>
    <property type="match status" value="1"/>
</dbReference>
<feature type="transmembrane region" description="Helical" evidence="8">
    <location>
        <begin position="80"/>
        <end position="98"/>
    </location>
</feature>
<dbReference type="GO" id="GO:0055056">
    <property type="term" value="F:D-glucose transmembrane transporter activity"/>
    <property type="evidence" value="ECO:0007669"/>
    <property type="project" value="InterPro"/>
</dbReference>
<feature type="transmembrane region" description="Helical" evidence="8">
    <location>
        <begin position="16"/>
        <end position="40"/>
    </location>
</feature>
<dbReference type="NCBIfam" id="TIGR01272">
    <property type="entry name" value="gluP"/>
    <property type="match status" value="1"/>
</dbReference>
<dbReference type="SUPFAM" id="SSF103473">
    <property type="entry name" value="MFS general substrate transporter"/>
    <property type="match status" value="1"/>
</dbReference>
<keyword evidence="4" id="KW-1003">Cell membrane</keyword>
<evidence type="ECO:0000313" key="11">
    <source>
        <dbReference type="Proteomes" id="UP000199206"/>
    </source>
</evidence>
<dbReference type="Gene3D" id="1.20.1250.20">
    <property type="entry name" value="MFS general substrate transporter like domains"/>
    <property type="match status" value="2"/>
</dbReference>
<feature type="transmembrane region" description="Helical" evidence="8">
    <location>
        <begin position="200"/>
        <end position="219"/>
    </location>
</feature>
<feature type="transmembrane region" description="Helical" evidence="8">
    <location>
        <begin position="310"/>
        <end position="328"/>
    </location>
</feature>
<evidence type="ECO:0000256" key="7">
    <source>
        <dbReference type="ARBA" id="ARBA00023136"/>
    </source>
</evidence>
<feature type="transmembrane region" description="Helical" evidence="8">
    <location>
        <begin position="393"/>
        <end position="414"/>
    </location>
</feature>
<name>A0A1H8AWQ2_9SPHN</name>
<evidence type="ECO:0000256" key="2">
    <source>
        <dbReference type="ARBA" id="ARBA00004429"/>
    </source>
</evidence>
<dbReference type="InterPro" id="IPR011701">
    <property type="entry name" value="MFS"/>
</dbReference>
<keyword evidence="11" id="KW-1185">Reference proteome</keyword>
<feature type="transmembrane region" description="Helical" evidence="8">
    <location>
        <begin position="52"/>
        <end position="73"/>
    </location>
</feature>
<dbReference type="OrthoDB" id="9795150at2"/>
<dbReference type="CDD" id="cd17394">
    <property type="entry name" value="MFS_FucP_like"/>
    <property type="match status" value="1"/>
</dbReference>
<feature type="transmembrane region" description="Helical" evidence="8">
    <location>
        <begin position="368"/>
        <end position="387"/>
    </location>
</feature>
<organism evidence="10 11">
    <name type="scientific">Sphingomonas gellani</name>
    <dbReference type="NCBI Taxonomy" id="1166340"/>
    <lineage>
        <taxon>Bacteria</taxon>
        <taxon>Pseudomonadati</taxon>
        <taxon>Pseudomonadota</taxon>
        <taxon>Alphaproteobacteria</taxon>
        <taxon>Sphingomonadales</taxon>
        <taxon>Sphingomonadaceae</taxon>
        <taxon>Sphingomonas</taxon>
    </lineage>
</organism>
<keyword evidence="7 8" id="KW-0472">Membrane</keyword>
<evidence type="ECO:0000256" key="8">
    <source>
        <dbReference type="SAM" id="Phobius"/>
    </source>
</evidence>
<evidence type="ECO:0000256" key="1">
    <source>
        <dbReference type="ARBA" id="ARBA00003321"/>
    </source>
</evidence>
<proteinExistence type="inferred from homology"/>
<keyword evidence="5 8" id="KW-0812">Transmembrane</keyword>
<comment type="similarity">
    <text evidence="3">Belongs to the major facilitator superfamily. FHS transporter (TC 2.A.1.7) family.</text>
</comment>
<dbReference type="InterPro" id="IPR020846">
    <property type="entry name" value="MFS_dom"/>
</dbReference>
<evidence type="ECO:0000313" key="10">
    <source>
        <dbReference type="EMBL" id="SEM75182.1"/>
    </source>
</evidence>
<comment type="function">
    <text evidence="1">Intake of glucose and galactose.</text>
</comment>
<dbReference type="GO" id="GO:1904659">
    <property type="term" value="P:D-glucose transmembrane transport"/>
    <property type="evidence" value="ECO:0007669"/>
    <property type="project" value="InterPro"/>
</dbReference>
<reference evidence="11" key="1">
    <citation type="submission" date="2016-10" db="EMBL/GenBank/DDBJ databases">
        <authorList>
            <person name="Varghese N."/>
            <person name="Submissions S."/>
        </authorList>
    </citation>
    <scope>NUCLEOTIDE SEQUENCE [LARGE SCALE GENOMIC DNA]</scope>
    <source>
        <strain evidence="11">S6-262</strain>
    </source>
</reference>
<gene>
    <name evidence="10" type="ORF">SAMN05192583_1100</name>
</gene>
<dbReference type="Proteomes" id="UP000199206">
    <property type="component" value="Unassembled WGS sequence"/>
</dbReference>
<feature type="transmembrane region" description="Helical" evidence="8">
    <location>
        <begin position="281"/>
        <end position="301"/>
    </location>
</feature>
<dbReference type="GO" id="GO:0005354">
    <property type="term" value="F:galactose transmembrane transporter activity"/>
    <property type="evidence" value="ECO:0007669"/>
    <property type="project" value="InterPro"/>
</dbReference>
<protein>
    <submittedName>
        <fullName evidence="10">Glucose/galactose transporter</fullName>
    </submittedName>
</protein>
<keyword evidence="6 8" id="KW-1133">Transmembrane helix</keyword>
<evidence type="ECO:0000256" key="4">
    <source>
        <dbReference type="ARBA" id="ARBA00022475"/>
    </source>
</evidence>
<dbReference type="PANTHER" id="PTHR43702:SF12">
    <property type="entry name" value="N-ACETYL GLUCOSAMINE TRANSPORTER NAGP"/>
    <property type="match status" value="1"/>
</dbReference>
<dbReference type="InterPro" id="IPR036259">
    <property type="entry name" value="MFS_trans_sf"/>
</dbReference>
<evidence type="ECO:0000259" key="9">
    <source>
        <dbReference type="PROSITE" id="PS50850"/>
    </source>
</evidence>
<evidence type="ECO:0000256" key="5">
    <source>
        <dbReference type="ARBA" id="ARBA00022692"/>
    </source>
</evidence>
<accession>A0A1H8AWQ2</accession>
<dbReference type="InterPro" id="IPR005964">
    <property type="entry name" value="Glc/Gal_transptr_bac"/>
</dbReference>
<dbReference type="PANTHER" id="PTHR43702">
    <property type="entry name" value="L-FUCOSE-PROTON SYMPORTER"/>
    <property type="match status" value="1"/>
</dbReference>
<feature type="transmembrane region" description="Helical" evidence="8">
    <location>
        <begin position="334"/>
        <end position="356"/>
    </location>
</feature>
<comment type="subcellular location">
    <subcellularLocation>
        <location evidence="2">Cell inner membrane</location>
        <topology evidence="2">Multi-pass membrane protein</topology>
    </subcellularLocation>
</comment>
<sequence length="424" mass="44448">MATLVAPRSTSQRSTVALIGVIFFIFGFVTWLNGPLIAFVRLAFTLSEVEAFMVPMVFYASYFVFALPAAAILRRTGMKRGMAAGLLVMAIGAALFGQFATMRLFAGALSGLFVIGAGLALVQTAANPYISVVGPIESAAQRIAVMGICNKVAGILAPVVFGLVVMRGVGDLGASIAAAPDAGARDALLADFAQKVHGPYLAMAAVLAVLAFGVLRSPLPELSGADRPSADGANSRGLTSFPHLWLGVICLFFYVGVEVMAGDAIGTYGASLGMPIAQTSYFTSLTLTGMLFGYLLGVALVPRVISQERYLALSAVFGILAVLGAYLTRGYVSVGFVAALGFANAMMWPAIFPLAIRGLGRHTETGSAIMIMAICGGAVMPQLFAVLKQHHDFQLVFLLLMAPAYCYILFFALVGSQVGRDRLA</sequence>
<dbReference type="STRING" id="1166340.SAMN05192583_1100"/>
<dbReference type="GO" id="GO:0005886">
    <property type="term" value="C:plasma membrane"/>
    <property type="evidence" value="ECO:0007669"/>
    <property type="project" value="UniProtKB-SubCell"/>
</dbReference>
<dbReference type="InterPro" id="IPR050375">
    <property type="entry name" value="MFS_TsgA-like"/>
</dbReference>
<dbReference type="RefSeq" id="WP_093664450.1">
    <property type="nucleotide sequence ID" value="NZ_FOCF01000002.1"/>
</dbReference>
<evidence type="ECO:0000256" key="6">
    <source>
        <dbReference type="ARBA" id="ARBA00022989"/>
    </source>
</evidence>
<dbReference type="EMBL" id="FOCF01000002">
    <property type="protein sequence ID" value="SEM75182.1"/>
    <property type="molecule type" value="Genomic_DNA"/>
</dbReference>
<feature type="transmembrane region" description="Helical" evidence="8">
    <location>
        <begin position="143"/>
        <end position="165"/>
    </location>
</feature>
<evidence type="ECO:0000256" key="3">
    <source>
        <dbReference type="ARBA" id="ARBA00009120"/>
    </source>
</evidence>
<feature type="transmembrane region" description="Helical" evidence="8">
    <location>
        <begin position="240"/>
        <end position="261"/>
    </location>
</feature>
<dbReference type="AlphaFoldDB" id="A0A1H8AWQ2"/>
<feature type="domain" description="Major facilitator superfamily (MFS) profile" evidence="9">
    <location>
        <begin position="15"/>
        <end position="419"/>
    </location>
</feature>